<evidence type="ECO:0000259" key="6">
    <source>
        <dbReference type="Pfam" id="PF02826"/>
    </source>
</evidence>
<dbReference type="SUPFAM" id="SSF51735">
    <property type="entry name" value="NAD(P)-binding Rossmann-fold domains"/>
    <property type="match status" value="1"/>
</dbReference>
<evidence type="ECO:0000256" key="3">
    <source>
        <dbReference type="ARBA" id="ARBA00023027"/>
    </source>
</evidence>
<feature type="domain" description="D-isomer specific 2-hydroxyacid dehydrogenase catalytic" evidence="5">
    <location>
        <begin position="67"/>
        <end position="361"/>
    </location>
</feature>
<dbReference type="InterPro" id="IPR036291">
    <property type="entry name" value="NAD(P)-bd_dom_sf"/>
</dbReference>
<dbReference type="Gene3D" id="3.40.50.720">
    <property type="entry name" value="NAD(P)-binding Rossmann-like Domain"/>
    <property type="match status" value="2"/>
</dbReference>
<dbReference type="InterPro" id="IPR029753">
    <property type="entry name" value="D-isomer_DH_CS"/>
</dbReference>
<dbReference type="Pfam" id="PF00389">
    <property type="entry name" value="2-Hacid_dh"/>
    <property type="match status" value="1"/>
</dbReference>
<dbReference type="SUPFAM" id="SSF52283">
    <property type="entry name" value="Formate/glycerate dehydrogenase catalytic domain-like"/>
    <property type="match status" value="1"/>
</dbReference>
<proteinExistence type="inferred from homology"/>
<dbReference type="AlphaFoldDB" id="A0A7S3P4Q3"/>
<dbReference type="PANTHER" id="PTHR43761">
    <property type="entry name" value="D-ISOMER SPECIFIC 2-HYDROXYACID DEHYDROGENASE FAMILY PROTEIN (AFU_ORTHOLOGUE AFUA_1G13630)"/>
    <property type="match status" value="1"/>
</dbReference>
<keyword evidence="2 4" id="KW-0560">Oxidoreductase</keyword>
<accession>A0A7S3P4Q3</accession>
<comment type="similarity">
    <text evidence="1 4">Belongs to the D-isomer specific 2-hydroxyacid dehydrogenase family.</text>
</comment>
<organism evidence="7">
    <name type="scientific">Amphora coffeiformis</name>
    <dbReference type="NCBI Taxonomy" id="265554"/>
    <lineage>
        <taxon>Eukaryota</taxon>
        <taxon>Sar</taxon>
        <taxon>Stramenopiles</taxon>
        <taxon>Ochrophyta</taxon>
        <taxon>Bacillariophyta</taxon>
        <taxon>Bacillariophyceae</taxon>
        <taxon>Bacillariophycidae</taxon>
        <taxon>Thalassiophysales</taxon>
        <taxon>Catenulaceae</taxon>
        <taxon>Amphora</taxon>
    </lineage>
</organism>
<dbReference type="InterPro" id="IPR006139">
    <property type="entry name" value="D-isomer_2_OHA_DH_cat_dom"/>
</dbReference>
<name>A0A7S3P4Q3_9STRA</name>
<reference evidence="7" key="1">
    <citation type="submission" date="2021-01" db="EMBL/GenBank/DDBJ databases">
        <authorList>
            <person name="Corre E."/>
            <person name="Pelletier E."/>
            <person name="Niang G."/>
            <person name="Scheremetjew M."/>
            <person name="Finn R."/>
            <person name="Kale V."/>
            <person name="Holt S."/>
            <person name="Cochrane G."/>
            <person name="Meng A."/>
            <person name="Brown T."/>
            <person name="Cohen L."/>
        </authorList>
    </citation>
    <scope>NUCLEOTIDE SEQUENCE</scope>
    <source>
        <strain evidence="7">CCMP127</strain>
    </source>
</reference>
<keyword evidence="3" id="KW-0520">NAD</keyword>
<dbReference type="EMBL" id="HBIM01003250">
    <property type="protein sequence ID" value="CAE0404715.1"/>
    <property type="molecule type" value="Transcribed_RNA"/>
</dbReference>
<evidence type="ECO:0000259" key="5">
    <source>
        <dbReference type="Pfam" id="PF00389"/>
    </source>
</evidence>
<dbReference type="InterPro" id="IPR006140">
    <property type="entry name" value="D-isomer_DH_NAD-bd"/>
</dbReference>
<evidence type="ECO:0000256" key="4">
    <source>
        <dbReference type="RuleBase" id="RU003719"/>
    </source>
</evidence>
<dbReference type="GO" id="GO:0051287">
    <property type="term" value="F:NAD binding"/>
    <property type="evidence" value="ECO:0007669"/>
    <property type="project" value="InterPro"/>
</dbReference>
<evidence type="ECO:0000256" key="1">
    <source>
        <dbReference type="ARBA" id="ARBA00005854"/>
    </source>
</evidence>
<dbReference type="InterPro" id="IPR050418">
    <property type="entry name" value="D-iso_2-hydroxyacid_DH_PdxB"/>
</dbReference>
<sequence length="366" mass="39969">MSSRLFSNVLGRSLLRKGLPFIACTRRALATAGKPKAVFLNASRLDYDNKLDWSGLQAICDLTLNQTDYVRDKETMLQLVQDADIVITKEMEVPAAFFADFPDSVRLLCEAGTGFNNLPIQKARERNIPVCNIPTYSTEAVAQLAITYLMNFSVSMFDQQRMLLEGNRSNFTGPFTLPLHEINGKTIALIGGAGRIGSKVAEIALALGMHVKITSRQGSLPPDHALHGHPNVECTDDVDSVLSQADYVSLHTPLNAKTRGTFGRKQISLMKSSAFLINTSRGAVCNEDELIACLEEGLIAGAGLDVTATEPPAADSKLWGLKNVWLSPHTGWRRLETRQRLVNMTCGNIASFCTATSEDDIINVVN</sequence>
<dbReference type="PANTHER" id="PTHR43761:SF1">
    <property type="entry name" value="D-ISOMER SPECIFIC 2-HYDROXYACID DEHYDROGENASE CATALYTIC DOMAIN-CONTAINING PROTEIN-RELATED"/>
    <property type="match status" value="1"/>
</dbReference>
<dbReference type="PROSITE" id="PS00671">
    <property type="entry name" value="D_2_HYDROXYACID_DH_3"/>
    <property type="match status" value="1"/>
</dbReference>
<evidence type="ECO:0000256" key="2">
    <source>
        <dbReference type="ARBA" id="ARBA00023002"/>
    </source>
</evidence>
<evidence type="ECO:0008006" key="8">
    <source>
        <dbReference type="Google" id="ProtNLM"/>
    </source>
</evidence>
<dbReference type="GO" id="GO:0016616">
    <property type="term" value="F:oxidoreductase activity, acting on the CH-OH group of donors, NAD or NADP as acceptor"/>
    <property type="evidence" value="ECO:0007669"/>
    <property type="project" value="InterPro"/>
</dbReference>
<feature type="domain" description="D-isomer specific 2-hydroxyacid dehydrogenase NAD-binding" evidence="6">
    <location>
        <begin position="151"/>
        <end position="331"/>
    </location>
</feature>
<dbReference type="Pfam" id="PF02826">
    <property type="entry name" value="2-Hacid_dh_C"/>
    <property type="match status" value="1"/>
</dbReference>
<evidence type="ECO:0000313" key="7">
    <source>
        <dbReference type="EMBL" id="CAE0404715.1"/>
    </source>
</evidence>
<gene>
    <name evidence="7" type="ORF">ACOF00016_LOCUS2820</name>
</gene>
<protein>
    <recommendedName>
        <fullName evidence="8">D-isomer specific 2-hydroxyacid dehydrogenase NAD-binding domain-containing protein</fullName>
    </recommendedName>
</protein>